<evidence type="ECO:0000256" key="1">
    <source>
        <dbReference type="SAM" id="MobiDB-lite"/>
    </source>
</evidence>
<organism evidence="2 3">
    <name type="scientific">Kitasatospora purpeofusca</name>
    <dbReference type="NCBI Taxonomy" id="67352"/>
    <lineage>
        <taxon>Bacteria</taxon>
        <taxon>Bacillati</taxon>
        <taxon>Actinomycetota</taxon>
        <taxon>Actinomycetes</taxon>
        <taxon>Kitasatosporales</taxon>
        <taxon>Streptomycetaceae</taxon>
        <taxon>Kitasatospora</taxon>
    </lineage>
</organism>
<dbReference type="Proteomes" id="UP001432222">
    <property type="component" value="Chromosome"/>
</dbReference>
<name>A0ABZ1UDS4_9ACTN</name>
<proteinExistence type="predicted"/>
<sequence>MDEMPVPTAGMTISVRTRQDVVIVDPERFVASARAAYREAFPEITEERAAEDIRDVYDAVRAMLDRFGRLAADAPASAGLPGRRVLDRPDGLSPAGERQQIVLNDPQPLQDYGCLMPEEYDPFAIPPGA</sequence>
<dbReference type="EMBL" id="CP108110">
    <property type="protein sequence ID" value="WUQ88369.1"/>
    <property type="molecule type" value="Genomic_DNA"/>
</dbReference>
<feature type="region of interest" description="Disordered" evidence="1">
    <location>
        <begin position="77"/>
        <end position="107"/>
    </location>
</feature>
<gene>
    <name evidence="2" type="ORF">OHA16_38470</name>
</gene>
<protein>
    <submittedName>
        <fullName evidence="2">Uncharacterized protein</fullName>
    </submittedName>
</protein>
<accession>A0ABZ1UDS4</accession>
<reference evidence="2" key="1">
    <citation type="submission" date="2022-10" db="EMBL/GenBank/DDBJ databases">
        <title>The complete genomes of actinobacterial strains from the NBC collection.</title>
        <authorList>
            <person name="Joergensen T.S."/>
            <person name="Alvarez Arevalo M."/>
            <person name="Sterndorff E.B."/>
            <person name="Faurdal D."/>
            <person name="Vuksanovic O."/>
            <person name="Mourched A.-S."/>
            <person name="Charusanti P."/>
            <person name="Shaw S."/>
            <person name="Blin K."/>
            <person name="Weber T."/>
        </authorList>
    </citation>
    <scope>NUCLEOTIDE SEQUENCE</scope>
    <source>
        <strain evidence="2">NBC_00222</strain>
    </source>
</reference>
<evidence type="ECO:0000313" key="2">
    <source>
        <dbReference type="EMBL" id="WUQ88369.1"/>
    </source>
</evidence>
<keyword evidence="3" id="KW-1185">Reference proteome</keyword>
<evidence type="ECO:0000313" key="3">
    <source>
        <dbReference type="Proteomes" id="UP001432222"/>
    </source>
</evidence>
<dbReference type="RefSeq" id="WP_328958916.1">
    <property type="nucleotide sequence ID" value="NZ_CP108110.1"/>
</dbReference>